<dbReference type="FunFam" id="3.80.10.10:FF:000041">
    <property type="entry name" value="LRR receptor-like serine/threonine-protein kinase ERECTA"/>
    <property type="match status" value="1"/>
</dbReference>
<keyword evidence="4" id="KW-0732">Signal</keyword>
<dbReference type="GO" id="GO:0016020">
    <property type="term" value="C:membrane"/>
    <property type="evidence" value="ECO:0007669"/>
    <property type="project" value="UniProtKB-SubCell"/>
</dbReference>
<dbReference type="InterPro" id="IPR051502">
    <property type="entry name" value="RLP_Defense_Trigger"/>
</dbReference>
<keyword evidence="5" id="KW-0677">Repeat</keyword>
<evidence type="ECO:0000256" key="4">
    <source>
        <dbReference type="ARBA" id="ARBA00022729"/>
    </source>
</evidence>
<protein>
    <submittedName>
        <fullName evidence="8">TCP family transcription factor 4</fullName>
    </submittedName>
</protein>
<gene>
    <name evidence="8" type="ORF">Acr_17g0001590</name>
</gene>
<keyword evidence="6" id="KW-0472">Membrane</keyword>
<proteinExistence type="inferred from homology"/>
<evidence type="ECO:0000256" key="6">
    <source>
        <dbReference type="ARBA" id="ARBA00023136"/>
    </source>
</evidence>
<evidence type="ECO:0000256" key="1">
    <source>
        <dbReference type="ARBA" id="ARBA00004370"/>
    </source>
</evidence>
<accession>A0A7J0G1D5</accession>
<evidence type="ECO:0000256" key="7">
    <source>
        <dbReference type="ARBA" id="ARBA00023180"/>
    </source>
</evidence>
<evidence type="ECO:0000256" key="3">
    <source>
        <dbReference type="ARBA" id="ARBA00022614"/>
    </source>
</evidence>
<comment type="similarity">
    <text evidence="2">Belongs to the RLP family.</text>
</comment>
<dbReference type="GO" id="GO:0051707">
    <property type="term" value="P:response to other organism"/>
    <property type="evidence" value="ECO:0007669"/>
    <property type="project" value="UniProtKB-ARBA"/>
</dbReference>
<dbReference type="PROSITE" id="PS51450">
    <property type="entry name" value="LRR"/>
    <property type="match status" value="1"/>
</dbReference>
<sequence>MQQDKDKEGDDGGFMDMESFYPVDSLAGAVVAEAVLDVIELGGGVGSEADAAVSRPLGGADLVVAVFPAGGPDNVAAFHLHDLAVGVPQAQSRWCLTVVVEFHNMSSLEELDLSNNLINNMKAFLYNVGVMSSLRVLSLRNSGLNGSLPEQGWCELSNLQELDLRGNDIKGMIPSCLGNLTSIQLLDLSHNQLSGNLALSPLSHLTTLEKLYLIHNRFEIPIPFVSFFNHSKLKELVGPFMMPFHPNPHVDEIDISYNCFDSQVPTNISLIFPNVRILDLSSSLFRGQIPPLGDLHSLTFLDLSNNNFSGHVPEHLASSLFALALSNNNLYGQISPSLGNLTNLVYLALDNNQFEGKLPNSLSTLPLTVLDVSNNCISSKLPRWMGNMSRLEVIIMFSNHFEGPIPVEFLQTPWS</sequence>
<dbReference type="Pfam" id="PF00560">
    <property type="entry name" value="LRR_1"/>
    <property type="match status" value="3"/>
</dbReference>
<comment type="caution">
    <text evidence="8">The sequence shown here is derived from an EMBL/GenBank/DDBJ whole genome shotgun (WGS) entry which is preliminary data.</text>
</comment>
<dbReference type="Gene3D" id="3.80.10.10">
    <property type="entry name" value="Ribonuclease Inhibitor"/>
    <property type="match status" value="2"/>
</dbReference>
<dbReference type="Proteomes" id="UP000585474">
    <property type="component" value="Unassembled WGS sequence"/>
</dbReference>
<dbReference type="SUPFAM" id="SSF52058">
    <property type="entry name" value="L domain-like"/>
    <property type="match status" value="1"/>
</dbReference>
<organism evidence="8 9">
    <name type="scientific">Actinidia rufa</name>
    <dbReference type="NCBI Taxonomy" id="165716"/>
    <lineage>
        <taxon>Eukaryota</taxon>
        <taxon>Viridiplantae</taxon>
        <taxon>Streptophyta</taxon>
        <taxon>Embryophyta</taxon>
        <taxon>Tracheophyta</taxon>
        <taxon>Spermatophyta</taxon>
        <taxon>Magnoliopsida</taxon>
        <taxon>eudicotyledons</taxon>
        <taxon>Gunneridae</taxon>
        <taxon>Pentapetalae</taxon>
        <taxon>asterids</taxon>
        <taxon>Ericales</taxon>
        <taxon>Actinidiaceae</taxon>
        <taxon>Actinidia</taxon>
    </lineage>
</organism>
<dbReference type="InterPro" id="IPR003591">
    <property type="entry name" value="Leu-rich_rpt_typical-subtyp"/>
</dbReference>
<evidence type="ECO:0000313" key="9">
    <source>
        <dbReference type="Proteomes" id="UP000585474"/>
    </source>
</evidence>
<keyword evidence="7" id="KW-0325">Glycoprotein</keyword>
<keyword evidence="9" id="KW-1185">Reference proteome</keyword>
<dbReference type="SMART" id="SM00369">
    <property type="entry name" value="LRR_TYP"/>
    <property type="match status" value="4"/>
</dbReference>
<dbReference type="InterPro" id="IPR001611">
    <property type="entry name" value="Leu-rich_rpt"/>
</dbReference>
<dbReference type="SUPFAM" id="SSF52047">
    <property type="entry name" value="RNI-like"/>
    <property type="match status" value="1"/>
</dbReference>
<dbReference type="InterPro" id="IPR032675">
    <property type="entry name" value="LRR_dom_sf"/>
</dbReference>
<dbReference type="EMBL" id="BJWL01000017">
    <property type="protein sequence ID" value="GFZ04587.1"/>
    <property type="molecule type" value="Genomic_DNA"/>
</dbReference>
<dbReference type="GO" id="GO:0006952">
    <property type="term" value="P:defense response"/>
    <property type="evidence" value="ECO:0007669"/>
    <property type="project" value="UniProtKB-ARBA"/>
</dbReference>
<dbReference type="OrthoDB" id="4691307at2759"/>
<evidence type="ECO:0000313" key="8">
    <source>
        <dbReference type="EMBL" id="GFZ04587.1"/>
    </source>
</evidence>
<dbReference type="AlphaFoldDB" id="A0A7J0G1D5"/>
<evidence type="ECO:0000256" key="5">
    <source>
        <dbReference type="ARBA" id="ARBA00022737"/>
    </source>
</evidence>
<dbReference type="PANTHER" id="PTHR48062:SF21">
    <property type="entry name" value="RECEPTOR-LIKE PROTEIN 12"/>
    <property type="match status" value="1"/>
</dbReference>
<name>A0A7J0G1D5_9ERIC</name>
<dbReference type="PRINTS" id="PR00019">
    <property type="entry name" value="LEURICHRPT"/>
</dbReference>
<evidence type="ECO:0000256" key="2">
    <source>
        <dbReference type="ARBA" id="ARBA00009592"/>
    </source>
</evidence>
<reference evidence="8 9" key="1">
    <citation type="submission" date="2019-07" db="EMBL/GenBank/DDBJ databases">
        <title>De Novo Assembly of kiwifruit Actinidia rufa.</title>
        <authorList>
            <person name="Sugita-Konishi S."/>
            <person name="Sato K."/>
            <person name="Mori E."/>
            <person name="Abe Y."/>
            <person name="Kisaki G."/>
            <person name="Hamano K."/>
            <person name="Suezawa K."/>
            <person name="Otani M."/>
            <person name="Fukuda T."/>
            <person name="Manabe T."/>
            <person name="Gomi K."/>
            <person name="Tabuchi M."/>
            <person name="Akimitsu K."/>
            <person name="Kataoka I."/>
        </authorList>
    </citation>
    <scope>NUCLEOTIDE SEQUENCE [LARGE SCALE GENOMIC DNA]</scope>
    <source>
        <strain evidence="9">cv. Fuchu</strain>
    </source>
</reference>
<keyword evidence="3" id="KW-0433">Leucine-rich repeat</keyword>
<comment type="subcellular location">
    <subcellularLocation>
        <location evidence="1">Membrane</location>
    </subcellularLocation>
</comment>
<dbReference type="PANTHER" id="PTHR48062">
    <property type="entry name" value="RECEPTOR-LIKE PROTEIN 14"/>
    <property type="match status" value="1"/>
</dbReference>
<dbReference type="Pfam" id="PF13855">
    <property type="entry name" value="LRR_8"/>
    <property type="match status" value="1"/>
</dbReference>